<dbReference type="SUPFAM" id="SSF46689">
    <property type="entry name" value="Homeodomain-like"/>
    <property type="match status" value="1"/>
</dbReference>
<organism evidence="6 7">
    <name type="scientific">Nitratireductor aquibiodomus</name>
    <dbReference type="NCBI Taxonomy" id="204799"/>
    <lineage>
        <taxon>Bacteria</taxon>
        <taxon>Pseudomonadati</taxon>
        <taxon>Pseudomonadota</taxon>
        <taxon>Alphaproteobacteria</taxon>
        <taxon>Hyphomicrobiales</taxon>
        <taxon>Phyllobacteriaceae</taxon>
        <taxon>Nitratireductor</taxon>
    </lineage>
</organism>
<feature type="transmembrane region" description="Helical" evidence="4">
    <location>
        <begin position="24"/>
        <end position="45"/>
    </location>
</feature>
<evidence type="ECO:0000313" key="6">
    <source>
        <dbReference type="EMBL" id="SEB55276.1"/>
    </source>
</evidence>
<dbReference type="AlphaFoldDB" id="A0A1H4KAK0"/>
<keyword evidence="3" id="KW-0804">Transcription</keyword>
<keyword evidence="1" id="KW-0805">Transcription regulation</keyword>
<evidence type="ECO:0000256" key="1">
    <source>
        <dbReference type="ARBA" id="ARBA00023015"/>
    </source>
</evidence>
<feature type="domain" description="HTH araC/xylS-type" evidence="5">
    <location>
        <begin position="249"/>
        <end position="349"/>
    </location>
</feature>
<dbReference type="SMART" id="SM00342">
    <property type="entry name" value="HTH_ARAC"/>
    <property type="match status" value="1"/>
</dbReference>
<keyword evidence="2" id="KW-0238">DNA-binding</keyword>
<sequence>MLPPSRGDATTQTLAGNMQTPSMLVLPIPMIIALVLGAFLIRIAISGERPPFLMALLAACALQSLIVSLRQHYGIGALLPLQPITATFVPPLTWLAFQTASFRPFSLPRDLVHLAAPAFAAFCVVFAPGTLDTVVPAIFVLYGLAILVKLHRSGDDLPLARLEAGRLPARIWGGIGLALILSALSDALIALAIMTGQTGLPPVIVSVFSSAALLAIGLLSISPNAMGETEAESPPQNPHPSEEDAHLVQRLDALLQTDTLYLDPALTLARLARRLHVPAKQLSSAINLVNGENVSRYINRHRIHHACRALEDGANVTEAMLSSGFNTKSNFNREFRRITGTTPREWRPEAGNQR</sequence>
<feature type="transmembrane region" description="Helical" evidence="4">
    <location>
        <begin position="109"/>
        <end position="127"/>
    </location>
</feature>
<evidence type="ECO:0000256" key="2">
    <source>
        <dbReference type="ARBA" id="ARBA00023125"/>
    </source>
</evidence>
<feature type="transmembrane region" description="Helical" evidence="4">
    <location>
        <begin position="200"/>
        <end position="221"/>
    </location>
</feature>
<feature type="transmembrane region" description="Helical" evidence="4">
    <location>
        <begin position="133"/>
        <end position="150"/>
    </location>
</feature>
<dbReference type="PANTHER" id="PTHR43280:SF29">
    <property type="entry name" value="ARAC-FAMILY TRANSCRIPTIONAL REGULATOR"/>
    <property type="match status" value="1"/>
</dbReference>
<gene>
    <name evidence="6" type="ORF">SAMN05216452_2081</name>
</gene>
<dbReference type="Pfam" id="PF12833">
    <property type="entry name" value="HTH_18"/>
    <property type="match status" value="1"/>
</dbReference>
<keyword evidence="7" id="KW-1185">Reference proteome</keyword>
<dbReference type="InterPro" id="IPR009057">
    <property type="entry name" value="Homeodomain-like_sf"/>
</dbReference>
<protein>
    <submittedName>
        <fullName evidence="6">Transcriptional regulator, AraC family</fullName>
    </submittedName>
</protein>
<feature type="transmembrane region" description="Helical" evidence="4">
    <location>
        <begin position="171"/>
        <end position="194"/>
    </location>
</feature>
<dbReference type="GO" id="GO:0003700">
    <property type="term" value="F:DNA-binding transcription factor activity"/>
    <property type="evidence" value="ECO:0007669"/>
    <property type="project" value="InterPro"/>
</dbReference>
<proteinExistence type="predicted"/>
<dbReference type="GO" id="GO:0043565">
    <property type="term" value="F:sequence-specific DNA binding"/>
    <property type="evidence" value="ECO:0007669"/>
    <property type="project" value="InterPro"/>
</dbReference>
<evidence type="ECO:0000256" key="3">
    <source>
        <dbReference type="ARBA" id="ARBA00023163"/>
    </source>
</evidence>
<dbReference type="PROSITE" id="PS01124">
    <property type="entry name" value="HTH_ARAC_FAMILY_2"/>
    <property type="match status" value="1"/>
</dbReference>
<feature type="transmembrane region" description="Helical" evidence="4">
    <location>
        <begin position="52"/>
        <end position="69"/>
    </location>
</feature>
<feature type="transmembrane region" description="Helical" evidence="4">
    <location>
        <begin position="75"/>
        <end position="97"/>
    </location>
</feature>
<dbReference type="Gene3D" id="1.10.10.60">
    <property type="entry name" value="Homeodomain-like"/>
    <property type="match status" value="1"/>
</dbReference>
<dbReference type="Proteomes" id="UP000199064">
    <property type="component" value="Unassembled WGS sequence"/>
</dbReference>
<dbReference type="PANTHER" id="PTHR43280">
    <property type="entry name" value="ARAC-FAMILY TRANSCRIPTIONAL REGULATOR"/>
    <property type="match status" value="1"/>
</dbReference>
<dbReference type="EMBL" id="FNSL01000001">
    <property type="protein sequence ID" value="SEB55276.1"/>
    <property type="molecule type" value="Genomic_DNA"/>
</dbReference>
<evidence type="ECO:0000259" key="5">
    <source>
        <dbReference type="PROSITE" id="PS01124"/>
    </source>
</evidence>
<keyword evidence="4" id="KW-0472">Membrane</keyword>
<dbReference type="InterPro" id="IPR018060">
    <property type="entry name" value="HTH_AraC"/>
</dbReference>
<keyword evidence="4" id="KW-0812">Transmembrane</keyword>
<name>A0A1H4KAK0_9HYPH</name>
<evidence type="ECO:0000256" key="4">
    <source>
        <dbReference type="SAM" id="Phobius"/>
    </source>
</evidence>
<evidence type="ECO:0000313" key="7">
    <source>
        <dbReference type="Proteomes" id="UP000199064"/>
    </source>
</evidence>
<accession>A0A1H4KAK0</accession>
<reference evidence="7" key="1">
    <citation type="submission" date="2016-10" db="EMBL/GenBank/DDBJ databases">
        <authorList>
            <person name="Varghese N."/>
            <person name="Submissions S."/>
        </authorList>
    </citation>
    <scope>NUCLEOTIDE SEQUENCE [LARGE SCALE GENOMIC DNA]</scope>
    <source>
        <strain evidence="7">ES.061</strain>
    </source>
</reference>
<keyword evidence="4" id="KW-1133">Transmembrane helix</keyword>